<dbReference type="EMBL" id="BGZK01000159">
    <property type="protein sequence ID" value="GBP24230.1"/>
    <property type="molecule type" value="Genomic_DNA"/>
</dbReference>
<proteinExistence type="predicted"/>
<reference evidence="1 2" key="1">
    <citation type="journal article" date="2019" name="Commun. Biol.">
        <title>The bagworm genome reveals a unique fibroin gene that provides high tensile strength.</title>
        <authorList>
            <person name="Kono N."/>
            <person name="Nakamura H."/>
            <person name="Ohtoshi R."/>
            <person name="Tomita M."/>
            <person name="Numata K."/>
            <person name="Arakawa K."/>
        </authorList>
    </citation>
    <scope>NUCLEOTIDE SEQUENCE [LARGE SCALE GENOMIC DNA]</scope>
</reference>
<keyword evidence="2" id="KW-1185">Reference proteome</keyword>
<comment type="caution">
    <text evidence="1">The sequence shown here is derived from an EMBL/GenBank/DDBJ whole genome shotgun (WGS) entry which is preliminary data.</text>
</comment>
<evidence type="ECO:0000313" key="2">
    <source>
        <dbReference type="Proteomes" id="UP000299102"/>
    </source>
</evidence>
<name>A0A4C1UDM7_EUMVA</name>
<organism evidence="1 2">
    <name type="scientific">Eumeta variegata</name>
    <name type="common">Bagworm moth</name>
    <name type="synonym">Eumeta japonica</name>
    <dbReference type="NCBI Taxonomy" id="151549"/>
    <lineage>
        <taxon>Eukaryota</taxon>
        <taxon>Metazoa</taxon>
        <taxon>Ecdysozoa</taxon>
        <taxon>Arthropoda</taxon>
        <taxon>Hexapoda</taxon>
        <taxon>Insecta</taxon>
        <taxon>Pterygota</taxon>
        <taxon>Neoptera</taxon>
        <taxon>Endopterygota</taxon>
        <taxon>Lepidoptera</taxon>
        <taxon>Glossata</taxon>
        <taxon>Ditrysia</taxon>
        <taxon>Tineoidea</taxon>
        <taxon>Psychidae</taxon>
        <taxon>Oiketicinae</taxon>
        <taxon>Eumeta</taxon>
    </lineage>
</organism>
<protein>
    <submittedName>
        <fullName evidence="1">Uncharacterized protein</fullName>
    </submittedName>
</protein>
<dbReference type="AlphaFoldDB" id="A0A4C1UDM7"/>
<gene>
    <name evidence="1" type="ORF">EVAR_80083_1</name>
</gene>
<dbReference type="Proteomes" id="UP000299102">
    <property type="component" value="Unassembled WGS sequence"/>
</dbReference>
<accession>A0A4C1UDM7</accession>
<sequence length="126" mass="13601">MKIAKQSKTLRRLGGSRLLVPVYSVGKVYSQFEHAPVRSVASCGNCEVAGQLRGETLFIFRVKTFPTKKSFDAEVFDATSYFLNGPDPLSIELSTVGPPAGVSSRDFARSAAAQAISCRPSVLQTE</sequence>
<evidence type="ECO:0000313" key="1">
    <source>
        <dbReference type="EMBL" id="GBP24230.1"/>
    </source>
</evidence>